<accession>A0A1M7HT99</accession>
<evidence type="ECO:0000313" key="3">
    <source>
        <dbReference type="Proteomes" id="UP000190911"/>
    </source>
</evidence>
<feature type="region of interest" description="Disordered" evidence="1">
    <location>
        <begin position="23"/>
        <end position="49"/>
    </location>
</feature>
<gene>
    <name evidence="2" type="ORF">SAMN05878437_2334</name>
</gene>
<evidence type="ECO:0000313" key="2">
    <source>
        <dbReference type="EMBL" id="SHM31772.1"/>
    </source>
</evidence>
<dbReference type="Proteomes" id="UP000190911">
    <property type="component" value="Chromosome I"/>
</dbReference>
<evidence type="ECO:0000256" key="1">
    <source>
        <dbReference type="SAM" id="MobiDB-lite"/>
    </source>
</evidence>
<sequence>MTHHKPRSVIKRVYVPTQVQDLPNGERLTVPGHYVPDHPRVPSADDADS</sequence>
<reference evidence="2 3" key="1">
    <citation type="submission" date="2016-11" db="EMBL/GenBank/DDBJ databases">
        <authorList>
            <person name="Jaros S."/>
            <person name="Januszkiewicz K."/>
            <person name="Wedrychowicz H."/>
        </authorList>
    </citation>
    <scope>NUCLEOTIDE SEQUENCE [LARGE SCALE GENOMIC DNA]</scope>
    <source>
        <strain evidence="2 3">ACAM 12</strain>
    </source>
</reference>
<protein>
    <submittedName>
        <fullName evidence="2">Uncharacterized protein</fullName>
    </submittedName>
</protein>
<name>A0A1M7HT99_9GAMM</name>
<keyword evidence="3" id="KW-1185">Reference proteome</keyword>
<proteinExistence type="predicted"/>
<dbReference type="EMBL" id="LT670847">
    <property type="protein sequence ID" value="SHM31772.1"/>
    <property type="molecule type" value="Genomic_DNA"/>
</dbReference>
<dbReference type="InParanoid" id="A0A1M7HT99"/>
<dbReference type="RefSeq" id="WP_172824563.1">
    <property type="nucleotide sequence ID" value="NZ_LT670847.1"/>
</dbReference>
<dbReference type="AlphaFoldDB" id="A0A1M7HT99"/>
<organism evidence="2 3">
    <name type="scientific">Vreelandella subglaciescola</name>
    <dbReference type="NCBI Taxonomy" id="29571"/>
    <lineage>
        <taxon>Bacteria</taxon>
        <taxon>Pseudomonadati</taxon>
        <taxon>Pseudomonadota</taxon>
        <taxon>Gammaproteobacteria</taxon>
        <taxon>Oceanospirillales</taxon>
        <taxon>Halomonadaceae</taxon>
        <taxon>Vreelandella</taxon>
    </lineage>
</organism>